<dbReference type="RefSeq" id="WP_312031075.1">
    <property type="nucleotide sequence ID" value="NZ_CP051151.1"/>
</dbReference>
<feature type="binding site" evidence="2">
    <location>
        <position position="188"/>
    </location>
    <ligand>
        <name>substrate</name>
    </ligand>
</feature>
<dbReference type="EMBL" id="CP051151">
    <property type="protein sequence ID" value="QLY40249.1"/>
    <property type="molecule type" value="Genomic_DNA"/>
</dbReference>
<organism evidence="3 4">
    <name type="scientific">Hujiaoplasma nucleasis</name>
    <dbReference type="NCBI Taxonomy" id="2725268"/>
    <lineage>
        <taxon>Bacteria</taxon>
        <taxon>Bacillati</taxon>
        <taxon>Mycoplasmatota</taxon>
        <taxon>Mollicutes</taxon>
        <taxon>Candidatus Izemoplasmatales</taxon>
        <taxon>Hujiaoplasmataceae</taxon>
        <taxon>Hujiaoplasma</taxon>
    </lineage>
</organism>
<feature type="binding site" evidence="2">
    <location>
        <position position="25"/>
    </location>
    <ligand>
        <name>substrate</name>
    </ligand>
</feature>
<dbReference type="PANTHER" id="PTHR10291:SF0">
    <property type="entry name" value="DEHYDRODOLICHYL DIPHOSPHATE SYNTHASE 2"/>
    <property type="match status" value="1"/>
</dbReference>
<feature type="active site" description="Proton acceptor" evidence="2">
    <location>
        <position position="68"/>
    </location>
</feature>
<dbReference type="SUPFAM" id="SSF64005">
    <property type="entry name" value="Undecaprenyl diphosphate synthase"/>
    <property type="match status" value="1"/>
</dbReference>
<dbReference type="EC" id="2.5.1.-" evidence="2"/>
<dbReference type="Pfam" id="PF01255">
    <property type="entry name" value="Prenyltransf"/>
    <property type="match status" value="1"/>
</dbReference>
<accession>A0A7L6N6P2</accession>
<dbReference type="PANTHER" id="PTHR10291">
    <property type="entry name" value="DEHYDRODOLICHYL DIPHOSPHATE SYNTHASE FAMILY MEMBER"/>
    <property type="match status" value="1"/>
</dbReference>
<dbReference type="GO" id="GO:0045547">
    <property type="term" value="F:ditrans,polycis-polyprenyl diphosphate synthase [(2E,6E)-farnesyl diphosphate specific] activity"/>
    <property type="evidence" value="ECO:0007669"/>
    <property type="project" value="TreeGrafter"/>
</dbReference>
<evidence type="ECO:0000313" key="4">
    <source>
        <dbReference type="Proteomes" id="UP000512167"/>
    </source>
</evidence>
<sequence>MFKRREEDLNIPKHIAIILDGNGRWAKKRGMPRTYGHQRGVENIRTIAIAASDYGIKALSVYAFSTENWTRPQAEVDFLMKLPGEFEKKFKDEFKNHDIRVMFSGRKTKLSQENREILERITERTKDRQGLILNICFDYGSQTEILEAVQDIGLMIENKELKAKDITKDMIEERLYTKELPPLDLLIRPSGEIRLSNFLLWQAAYAELYFCKTYWPAFSKKELEKALVDYTKRNRRFGGLKQ</sequence>
<comment type="subunit">
    <text evidence="2">Homodimer.</text>
</comment>
<dbReference type="Gene3D" id="3.40.1180.10">
    <property type="entry name" value="Decaprenyl diphosphate synthase-like"/>
    <property type="match status" value="1"/>
</dbReference>
<dbReference type="InterPro" id="IPR001441">
    <property type="entry name" value="UPP_synth-like"/>
</dbReference>
<feature type="active site" evidence="2">
    <location>
        <position position="20"/>
    </location>
</feature>
<keyword evidence="4" id="KW-1185">Reference proteome</keyword>
<feature type="binding site" evidence="2">
    <location>
        <position position="33"/>
    </location>
    <ligand>
        <name>substrate</name>
    </ligand>
</feature>
<dbReference type="NCBIfam" id="TIGR00055">
    <property type="entry name" value="uppS"/>
    <property type="match status" value="1"/>
</dbReference>
<reference evidence="3 4" key="1">
    <citation type="submission" date="2020-04" db="EMBL/GenBank/DDBJ databases">
        <authorList>
            <person name="Zheng R.K."/>
            <person name="Sun C.M."/>
        </authorList>
    </citation>
    <scope>NUCLEOTIDE SEQUENCE [LARGE SCALE GENOMIC DNA]</scope>
    <source>
        <strain evidence="4">zrk29</strain>
    </source>
</reference>
<protein>
    <recommendedName>
        <fullName evidence="2">Isoprenyl transferase</fullName>
        <ecNumber evidence="2">2.5.1.-</ecNumber>
    </recommendedName>
</protein>
<feature type="binding site" evidence="2">
    <location>
        <position position="69"/>
    </location>
    <ligand>
        <name>substrate</name>
    </ligand>
</feature>
<dbReference type="GO" id="GO:0016094">
    <property type="term" value="P:polyprenol biosynthetic process"/>
    <property type="evidence" value="ECO:0007669"/>
    <property type="project" value="TreeGrafter"/>
</dbReference>
<evidence type="ECO:0000256" key="2">
    <source>
        <dbReference type="HAMAP-Rule" id="MF_01139"/>
    </source>
</evidence>
<feature type="binding site" evidence="2">
    <location>
        <begin position="21"/>
        <end position="24"/>
    </location>
    <ligand>
        <name>substrate</name>
    </ligand>
</feature>
<gene>
    <name evidence="3" type="ORF">HF295_05000</name>
</gene>
<feature type="binding site" evidence="2">
    <location>
        <position position="207"/>
    </location>
    <ligand>
        <name>Mg(2+)</name>
        <dbReference type="ChEBI" id="CHEBI:18420"/>
    </ligand>
</feature>
<feature type="binding site" evidence="2">
    <location>
        <position position="37"/>
    </location>
    <ligand>
        <name>substrate</name>
    </ligand>
</feature>
<feature type="binding site" evidence="2">
    <location>
        <position position="71"/>
    </location>
    <ligand>
        <name>substrate</name>
    </ligand>
</feature>
<dbReference type="GO" id="GO:0000287">
    <property type="term" value="F:magnesium ion binding"/>
    <property type="evidence" value="ECO:0007669"/>
    <property type="project" value="UniProtKB-UniRule"/>
</dbReference>
<evidence type="ECO:0000313" key="3">
    <source>
        <dbReference type="EMBL" id="QLY40249.1"/>
    </source>
</evidence>
<dbReference type="HAMAP" id="MF_01139">
    <property type="entry name" value="ISPT"/>
    <property type="match status" value="1"/>
</dbReference>
<dbReference type="InterPro" id="IPR018520">
    <property type="entry name" value="UPP_synth-like_CS"/>
</dbReference>
<dbReference type="KEGG" id="tbk:HF295_05000"/>
<feature type="binding site" evidence="2">
    <location>
        <begin position="194"/>
        <end position="196"/>
    </location>
    <ligand>
        <name>substrate</name>
    </ligand>
</feature>
<feature type="binding site" evidence="2">
    <location>
        <position position="20"/>
    </location>
    <ligand>
        <name>Mg(2+)</name>
        <dbReference type="ChEBI" id="CHEBI:18420"/>
    </ligand>
</feature>
<dbReference type="Proteomes" id="UP000512167">
    <property type="component" value="Chromosome"/>
</dbReference>
<proteinExistence type="inferred from homology"/>
<dbReference type="AlphaFoldDB" id="A0A7L6N6P2"/>
<dbReference type="NCBIfam" id="NF011405">
    <property type="entry name" value="PRK14830.1"/>
    <property type="match status" value="1"/>
</dbReference>
<evidence type="ECO:0000256" key="1">
    <source>
        <dbReference type="ARBA" id="ARBA00022679"/>
    </source>
</evidence>
<dbReference type="CDD" id="cd00475">
    <property type="entry name" value="Cis_IPPS"/>
    <property type="match status" value="1"/>
</dbReference>
<dbReference type="PROSITE" id="PS01066">
    <property type="entry name" value="UPP_SYNTHASE"/>
    <property type="match status" value="1"/>
</dbReference>
<comment type="cofactor">
    <cofactor evidence="2">
        <name>Mg(2+)</name>
        <dbReference type="ChEBI" id="CHEBI:18420"/>
    </cofactor>
    <text evidence="2">Binds 2 magnesium ions per subunit.</text>
</comment>
<keyword evidence="2" id="KW-0460">Magnesium</keyword>
<dbReference type="FunFam" id="3.40.1180.10:FF:000001">
    <property type="entry name" value="(2E,6E)-farnesyl-diphosphate-specific ditrans,polycis-undecaprenyl-diphosphate synthase"/>
    <property type="match status" value="1"/>
</dbReference>
<dbReference type="InterPro" id="IPR036424">
    <property type="entry name" value="UPP_synth-like_sf"/>
</dbReference>
<name>A0A7L6N6P2_9MOLU</name>
<feature type="binding site" evidence="2">
    <location>
        <begin position="65"/>
        <end position="67"/>
    </location>
    <ligand>
        <name>substrate</name>
    </ligand>
</feature>
<keyword evidence="1 2" id="KW-0808">Transferase</keyword>
<comment type="function">
    <text evidence="2">Catalyzes the condensation of isopentenyl diphosphate (IPP) with allylic pyrophosphates generating different type of terpenoids.</text>
</comment>
<comment type="similarity">
    <text evidence="2">Belongs to the UPP synthase family.</text>
</comment>
<keyword evidence="2" id="KW-0479">Metal-binding</keyword>